<keyword evidence="2" id="KW-1185">Reference proteome</keyword>
<gene>
    <name evidence="1" type="ORF">ACFPA8_26395</name>
</gene>
<organism evidence="1 2">
    <name type="scientific">Streptomyces ovatisporus</name>
    <dbReference type="NCBI Taxonomy" id="1128682"/>
    <lineage>
        <taxon>Bacteria</taxon>
        <taxon>Bacillati</taxon>
        <taxon>Actinomycetota</taxon>
        <taxon>Actinomycetes</taxon>
        <taxon>Kitasatosporales</taxon>
        <taxon>Streptomycetaceae</taxon>
        <taxon>Streptomyces</taxon>
    </lineage>
</organism>
<evidence type="ECO:0000313" key="1">
    <source>
        <dbReference type="EMBL" id="MFC4497665.1"/>
    </source>
</evidence>
<evidence type="ECO:0000313" key="2">
    <source>
        <dbReference type="Proteomes" id="UP001595997"/>
    </source>
</evidence>
<name>A0ABV9ACS9_9ACTN</name>
<protein>
    <submittedName>
        <fullName evidence="1">Uncharacterized protein</fullName>
    </submittedName>
</protein>
<dbReference type="EMBL" id="JBHSFH010000017">
    <property type="protein sequence ID" value="MFC4497665.1"/>
    <property type="molecule type" value="Genomic_DNA"/>
</dbReference>
<sequence length="188" mass="20680">MERALGTTDGTVAYQTVQWHLAAKLPPKGMRPQSAVFPSPPAKTFGQRCGDAFLGFVGWLSDPFPWLGDWIYLFRIRSKKKKIQEKRLKGGWRSIAGGLMAKNFIAGHHVLVAGQRTLSLVYVGPTESELAWSAPLGQLTGIQIATWDLPKDNGATLRCHFTDGSWADVKAVGAGWKQFVDHLPSHTP</sequence>
<dbReference type="RefSeq" id="WP_386452541.1">
    <property type="nucleotide sequence ID" value="NZ_JBHSFH010000017.1"/>
</dbReference>
<proteinExistence type="predicted"/>
<reference evidence="2" key="1">
    <citation type="journal article" date="2019" name="Int. J. Syst. Evol. Microbiol.">
        <title>The Global Catalogue of Microorganisms (GCM) 10K type strain sequencing project: providing services to taxonomists for standard genome sequencing and annotation.</title>
        <authorList>
            <consortium name="The Broad Institute Genomics Platform"/>
            <consortium name="The Broad Institute Genome Sequencing Center for Infectious Disease"/>
            <person name="Wu L."/>
            <person name="Ma J."/>
        </authorList>
    </citation>
    <scope>NUCLEOTIDE SEQUENCE [LARGE SCALE GENOMIC DNA]</scope>
    <source>
        <strain evidence="2">CGMCC 4.7357</strain>
    </source>
</reference>
<dbReference type="Proteomes" id="UP001595997">
    <property type="component" value="Unassembled WGS sequence"/>
</dbReference>
<comment type="caution">
    <text evidence="1">The sequence shown here is derived from an EMBL/GenBank/DDBJ whole genome shotgun (WGS) entry which is preliminary data.</text>
</comment>
<accession>A0ABV9ACS9</accession>